<reference evidence="12" key="2">
    <citation type="submission" date="2023-05" db="EMBL/GenBank/DDBJ databases">
        <authorList>
            <person name="Schelkunov M.I."/>
        </authorList>
    </citation>
    <scope>NUCLEOTIDE SEQUENCE</scope>
    <source>
        <strain evidence="12">Hsosn_3</strain>
        <tissue evidence="12">Leaf</tissue>
    </source>
</reference>
<evidence type="ECO:0000256" key="4">
    <source>
        <dbReference type="ARBA" id="ARBA00022614"/>
    </source>
</evidence>
<keyword evidence="8 11" id="KW-0472">Membrane</keyword>
<comment type="subcellular location">
    <subcellularLocation>
        <location evidence="1">Cell membrane</location>
        <topology evidence="1">Single-pass type I membrane protein</topology>
    </subcellularLocation>
</comment>
<evidence type="ECO:0000256" key="10">
    <source>
        <dbReference type="ARBA" id="ARBA00023180"/>
    </source>
</evidence>
<evidence type="ECO:0000256" key="5">
    <source>
        <dbReference type="ARBA" id="ARBA00022692"/>
    </source>
</evidence>
<keyword evidence="10" id="KW-0325">Glycoprotein</keyword>
<keyword evidence="7 11" id="KW-1133">Transmembrane helix</keyword>
<keyword evidence="13" id="KW-1185">Reference proteome</keyword>
<name>A0AAD8LZS8_9APIA</name>
<keyword evidence="3" id="KW-1003">Cell membrane</keyword>
<comment type="similarity">
    <text evidence="2">Belongs to the RLP family.</text>
</comment>
<evidence type="ECO:0000256" key="11">
    <source>
        <dbReference type="SAM" id="Phobius"/>
    </source>
</evidence>
<evidence type="ECO:0008006" key="14">
    <source>
        <dbReference type="Google" id="ProtNLM"/>
    </source>
</evidence>
<evidence type="ECO:0000256" key="7">
    <source>
        <dbReference type="ARBA" id="ARBA00022989"/>
    </source>
</evidence>
<dbReference type="GO" id="GO:0005886">
    <property type="term" value="C:plasma membrane"/>
    <property type="evidence" value="ECO:0007669"/>
    <property type="project" value="UniProtKB-SubCell"/>
</dbReference>
<organism evidence="12 13">
    <name type="scientific">Heracleum sosnowskyi</name>
    <dbReference type="NCBI Taxonomy" id="360622"/>
    <lineage>
        <taxon>Eukaryota</taxon>
        <taxon>Viridiplantae</taxon>
        <taxon>Streptophyta</taxon>
        <taxon>Embryophyta</taxon>
        <taxon>Tracheophyta</taxon>
        <taxon>Spermatophyta</taxon>
        <taxon>Magnoliopsida</taxon>
        <taxon>eudicotyledons</taxon>
        <taxon>Gunneridae</taxon>
        <taxon>Pentapetalae</taxon>
        <taxon>asterids</taxon>
        <taxon>campanulids</taxon>
        <taxon>Apiales</taxon>
        <taxon>Apiaceae</taxon>
        <taxon>Apioideae</taxon>
        <taxon>apioid superclade</taxon>
        <taxon>Tordylieae</taxon>
        <taxon>Tordyliinae</taxon>
        <taxon>Heracleum</taxon>
    </lineage>
</organism>
<feature type="transmembrane region" description="Helical" evidence="11">
    <location>
        <begin position="72"/>
        <end position="92"/>
    </location>
</feature>
<dbReference type="InterPro" id="IPR032675">
    <property type="entry name" value="LRR_dom_sf"/>
</dbReference>
<dbReference type="PANTHER" id="PTHR27004:SF203">
    <property type="entry name" value="LEUCINE-RICH REPEAT-CONTAINING N-TERMINAL PLANT-TYPE DOMAIN-CONTAINING PROTEIN"/>
    <property type="match status" value="1"/>
</dbReference>
<evidence type="ECO:0000256" key="9">
    <source>
        <dbReference type="ARBA" id="ARBA00023170"/>
    </source>
</evidence>
<keyword evidence="4" id="KW-0433">Leucine-rich repeat</keyword>
<dbReference type="Gene3D" id="3.80.10.10">
    <property type="entry name" value="Ribonuclease Inhibitor"/>
    <property type="match status" value="1"/>
</dbReference>
<dbReference type="EMBL" id="JAUIZM010000011">
    <property type="protein sequence ID" value="KAK1354363.1"/>
    <property type="molecule type" value="Genomic_DNA"/>
</dbReference>
<keyword evidence="9" id="KW-0675">Receptor</keyword>
<evidence type="ECO:0000256" key="8">
    <source>
        <dbReference type="ARBA" id="ARBA00023136"/>
    </source>
</evidence>
<proteinExistence type="inferred from homology"/>
<reference evidence="12" key="1">
    <citation type="submission" date="2023-02" db="EMBL/GenBank/DDBJ databases">
        <title>Genome of toxic invasive species Heracleum sosnowskyi carries increased number of genes despite the absence of recent whole-genome duplications.</title>
        <authorList>
            <person name="Schelkunov M."/>
            <person name="Shtratnikova V."/>
            <person name="Makarenko M."/>
            <person name="Klepikova A."/>
            <person name="Omelchenko D."/>
            <person name="Novikova G."/>
            <person name="Obukhova E."/>
            <person name="Bogdanov V."/>
            <person name="Penin A."/>
            <person name="Logacheva M."/>
        </authorList>
    </citation>
    <scope>NUCLEOTIDE SEQUENCE</scope>
    <source>
        <strain evidence="12">Hsosn_3</strain>
        <tissue evidence="12">Leaf</tissue>
    </source>
</reference>
<sequence>MAGLSFLSALNLSENHLAGSIPRGGQFDTFDYSTFLGNLDLCGLPLTKRCNNDELPTQKVDDDNDWLTDWKIILIGYGIGLACGLSTGYIILTTGKPWLFVKFIERVQQSLIRSYLLNT</sequence>
<evidence type="ECO:0000313" key="12">
    <source>
        <dbReference type="EMBL" id="KAK1354363.1"/>
    </source>
</evidence>
<evidence type="ECO:0000256" key="2">
    <source>
        <dbReference type="ARBA" id="ARBA00009592"/>
    </source>
</evidence>
<evidence type="ECO:0000256" key="3">
    <source>
        <dbReference type="ARBA" id="ARBA00022475"/>
    </source>
</evidence>
<dbReference type="AlphaFoldDB" id="A0AAD8LZS8"/>
<accession>A0AAD8LZS8</accession>
<keyword evidence="5 11" id="KW-0812">Transmembrane</keyword>
<gene>
    <name evidence="12" type="ORF">POM88_047619</name>
</gene>
<evidence type="ECO:0000256" key="1">
    <source>
        <dbReference type="ARBA" id="ARBA00004251"/>
    </source>
</evidence>
<dbReference type="Proteomes" id="UP001237642">
    <property type="component" value="Unassembled WGS sequence"/>
</dbReference>
<evidence type="ECO:0000256" key="6">
    <source>
        <dbReference type="ARBA" id="ARBA00022737"/>
    </source>
</evidence>
<evidence type="ECO:0000313" key="13">
    <source>
        <dbReference type="Proteomes" id="UP001237642"/>
    </source>
</evidence>
<dbReference type="PANTHER" id="PTHR27004">
    <property type="entry name" value="RECEPTOR-LIKE PROTEIN 12 ISOFORM X1"/>
    <property type="match status" value="1"/>
</dbReference>
<comment type="caution">
    <text evidence="12">The sequence shown here is derived from an EMBL/GenBank/DDBJ whole genome shotgun (WGS) entry which is preliminary data.</text>
</comment>
<keyword evidence="6" id="KW-0677">Repeat</keyword>
<protein>
    <recommendedName>
        <fullName evidence="14">Receptor-like protein 12</fullName>
    </recommendedName>
</protein>